<dbReference type="Pfam" id="PF02152">
    <property type="entry name" value="FolB"/>
    <property type="match status" value="1"/>
</dbReference>
<evidence type="ECO:0000256" key="4">
    <source>
        <dbReference type="ARBA" id="ARBA00022909"/>
    </source>
</evidence>
<sequence>MADTITITNMDFYAHHGVLDEEAKLGQRFFADIVVETDLGPAARADDYRQTVCYAKLYRAVEAVMTGRRAHLIEALAERAASAVLAEFPGIQAATVTVRKPNAPIPGHFDHVQVSVTRRRG</sequence>
<evidence type="ECO:0000256" key="6">
    <source>
        <dbReference type="RuleBase" id="RU362079"/>
    </source>
</evidence>
<dbReference type="RefSeq" id="WP_073625417.1">
    <property type="nucleotide sequence ID" value="NZ_FRXO01000001.1"/>
</dbReference>
<dbReference type="Proteomes" id="UP000186406">
    <property type="component" value="Unassembled WGS sequence"/>
</dbReference>
<keyword evidence="5 6" id="KW-0456">Lyase</keyword>
<evidence type="ECO:0000256" key="1">
    <source>
        <dbReference type="ARBA" id="ARBA00001353"/>
    </source>
</evidence>
<dbReference type="EC" id="4.1.2.25" evidence="6"/>
<dbReference type="CDD" id="cd00534">
    <property type="entry name" value="DHNA_DHNTPE"/>
    <property type="match status" value="1"/>
</dbReference>
<dbReference type="UniPathway" id="UPA00077">
    <property type="reaction ID" value="UER00154"/>
</dbReference>
<dbReference type="FunFam" id="3.30.1130.10:FF:000003">
    <property type="entry name" value="7,8-dihydroneopterin aldolase"/>
    <property type="match status" value="1"/>
</dbReference>
<keyword evidence="4 6" id="KW-0289">Folate biosynthesis</keyword>
<keyword evidence="9" id="KW-1185">Reference proteome</keyword>
<dbReference type="EMBL" id="FRXO01000001">
    <property type="protein sequence ID" value="SHO60416.1"/>
    <property type="molecule type" value="Genomic_DNA"/>
</dbReference>
<dbReference type="NCBIfam" id="TIGR00526">
    <property type="entry name" value="folB_dom"/>
    <property type="match status" value="1"/>
</dbReference>
<name>A0A1M7Z6Y6_9HYPH</name>
<evidence type="ECO:0000256" key="3">
    <source>
        <dbReference type="ARBA" id="ARBA00005708"/>
    </source>
</evidence>
<dbReference type="InterPro" id="IPR043133">
    <property type="entry name" value="GTP-CH-I_C/QueF"/>
</dbReference>
<comment type="similarity">
    <text evidence="3 6">Belongs to the DHNA family.</text>
</comment>
<organism evidence="8 9">
    <name type="scientific">Pseudoxanthobacter soli DSM 19599</name>
    <dbReference type="NCBI Taxonomy" id="1123029"/>
    <lineage>
        <taxon>Bacteria</taxon>
        <taxon>Pseudomonadati</taxon>
        <taxon>Pseudomonadota</taxon>
        <taxon>Alphaproteobacteria</taxon>
        <taxon>Hyphomicrobiales</taxon>
        <taxon>Segnochrobactraceae</taxon>
        <taxon>Pseudoxanthobacter</taxon>
    </lineage>
</organism>
<dbReference type="GO" id="GO:0046656">
    <property type="term" value="P:folic acid biosynthetic process"/>
    <property type="evidence" value="ECO:0007669"/>
    <property type="project" value="UniProtKB-UniRule"/>
</dbReference>
<gene>
    <name evidence="8" type="ORF">SAMN02745172_00286</name>
</gene>
<dbReference type="SUPFAM" id="SSF55620">
    <property type="entry name" value="Tetrahydrobiopterin biosynthesis enzymes-like"/>
    <property type="match status" value="1"/>
</dbReference>
<comment type="pathway">
    <text evidence="2 6">Cofactor biosynthesis; tetrahydrofolate biosynthesis; 2-amino-4-hydroxy-6-hydroxymethyl-7,8-dihydropteridine diphosphate from 7,8-dihydroneopterin triphosphate: step 3/4.</text>
</comment>
<dbReference type="STRING" id="1123029.SAMN02745172_00286"/>
<dbReference type="GO" id="GO:0046654">
    <property type="term" value="P:tetrahydrofolate biosynthetic process"/>
    <property type="evidence" value="ECO:0007669"/>
    <property type="project" value="UniProtKB-UniRule"/>
</dbReference>
<dbReference type="AlphaFoldDB" id="A0A1M7Z6Y6"/>
<protein>
    <recommendedName>
        <fullName evidence="6">7,8-dihydroneopterin aldolase</fullName>
        <ecNumber evidence="6">4.1.2.25</ecNumber>
    </recommendedName>
</protein>
<accession>A0A1M7Z6Y6</accession>
<reference evidence="8 9" key="1">
    <citation type="submission" date="2016-12" db="EMBL/GenBank/DDBJ databases">
        <authorList>
            <person name="Song W.-J."/>
            <person name="Kurnit D.M."/>
        </authorList>
    </citation>
    <scope>NUCLEOTIDE SEQUENCE [LARGE SCALE GENOMIC DNA]</scope>
    <source>
        <strain evidence="8 9">DSM 19599</strain>
    </source>
</reference>
<evidence type="ECO:0000256" key="5">
    <source>
        <dbReference type="ARBA" id="ARBA00023239"/>
    </source>
</evidence>
<dbReference type="InterPro" id="IPR006157">
    <property type="entry name" value="FolB_dom"/>
</dbReference>
<dbReference type="Gene3D" id="3.30.1130.10">
    <property type="match status" value="1"/>
</dbReference>
<dbReference type="OrthoDB" id="9808041at2"/>
<dbReference type="PANTHER" id="PTHR42844">
    <property type="entry name" value="DIHYDRONEOPTERIN ALDOLASE 1-RELATED"/>
    <property type="match status" value="1"/>
</dbReference>
<feature type="domain" description="Dihydroneopterin aldolase/epimerase" evidence="7">
    <location>
        <begin position="5"/>
        <end position="118"/>
    </location>
</feature>
<evidence type="ECO:0000313" key="8">
    <source>
        <dbReference type="EMBL" id="SHO60416.1"/>
    </source>
</evidence>
<dbReference type="GO" id="GO:0004150">
    <property type="term" value="F:dihydroneopterin aldolase activity"/>
    <property type="evidence" value="ECO:0007669"/>
    <property type="project" value="UniProtKB-UniRule"/>
</dbReference>
<comment type="function">
    <text evidence="6">Catalyzes the conversion of 7,8-dihydroneopterin to 6-hydroxymethyl-7,8-dihydropterin.</text>
</comment>
<dbReference type="InterPro" id="IPR006156">
    <property type="entry name" value="Dihydroneopterin_aldolase"/>
</dbReference>
<dbReference type="GO" id="GO:0005737">
    <property type="term" value="C:cytoplasm"/>
    <property type="evidence" value="ECO:0007669"/>
    <property type="project" value="TreeGrafter"/>
</dbReference>
<dbReference type="PANTHER" id="PTHR42844:SF1">
    <property type="entry name" value="DIHYDRONEOPTERIN ALDOLASE 1-RELATED"/>
    <property type="match status" value="1"/>
</dbReference>
<proteinExistence type="inferred from homology"/>
<comment type="catalytic activity">
    <reaction evidence="1 6">
        <text>7,8-dihydroneopterin = 6-hydroxymethyl-7,8-dihydropterin + glycolaldehyde</text>
        <dbReference type="Rhea" id="RHEA:10540"/>
        <dbReference type="ChEBI" id="CHEBI:17001"/>
        <dbReference type="ChEBI" id="CHEBI:17071"/>
        <dbReference type="ChEBI" id="CHEBI:44841"/>
        <dbReference type="EC" id="4.1.2.25"/>
    </reaction>
</comment>
<evidence type="ECO:0000313" key="9">
    <source>
        <dbReference type="Proteomes" id="UP000186406"/>
    </source>
</evidence>
<evidence type="ECO:0000256" key="2">
    <source>
        <dbReference type="ARBA" id="ARBA00005013"/>
    </source>
</evidence>
<evidence type="ECO:0000259" key="7">
    <source>
        <dbReference type="SMART" id="SM00905"/>
    </source>
</evidence>
<dbReference type="NCBIfam" id="TIGR00525">
    <property type="entry name" value="folB"/>
    <property type="match status" value="1"/>
</dbReference>
<dbReference type="SMART" id="SM00905">
    <property type="entry name" value="FolB"/>
    <property type="match status" value="1"/>
</dbReference>